<reference evidence="1" key="1">
    <citation type="journal article" date="2005" name="BMC Biol.">
        <title>The sequence of rice chromosomes 11 and 12, rich in disease resistance genes and recent gene duplications.</title>
        <authorList>
            <consortium name="The rice chromosomes 11 and 12 sequencing consortia"/>
        </authorList>
    </citation>
    <scope>NUCLEOTIDE SEQUENCE [LARGE SCALE GENOMIC DNA]</scope>
</reference>
<gene>
    <name evidence="1" type="ordered locus">LOC_Os12g18870</name>
</gene>
<protein>
    <submittedName>
        <fullName evidence="1">Uncharacterized protein</fullName>
    </submittedName>
</protein>
<reference evidence="1" key="3">
    <citation type="submission" date="2006-01" db="EMBL/GenBank/DDBJ databases">
        <authorList>
            <person name="Buell R."/>
        </authorList>
    </citation>
    <scope>NUCLEOTIDE SEQUENCE</scope>
</reference>
<sequence length="49" mass="5607">MENIDKIHKLTENTGVALHPEVFSGIDFQKERVCQLFTRFVPGYEAKIG</sequence>
<dbReference type="AlphaFoldDB" id="Q2QTQ4"/>
<organism evidence="1">
    <name type="scientific">Oryza sativa subsp. japonica</name>
    <name type="common">Rice</name>
    <dbReference type="NCBI Taxonomy" id="39947"/>
    <lineage>
        <taxon>Eukaryota</taxon>
        <taxon>Viridiplantae</taxon>
        <taxon>Streptophyta</taxon>
        <taxon>Embryophyta</taxon>
        <taxon>Tracheophyta</taxon>
        <taxon>Spermatophyta</taxon>
        <taxon>Magnoliopsida</taxon>
        <taxon>Liliopsida</taxon>
        <taxon>Poales</taxon>
        <taxon>Poaceae</taxon>
        <taxon>BOP clade</taxon>
        <taxon>Oryzoideae</taxon>
        <taxon>Oryzeae</taxon>
        <taxon>Oryzinae</taxon>
        <taxon>Oryza</taxon>
        <taxon>Oryza sativa</taxon>
    </lineage>
</organism>
<dbReference type="EMBL" id="DP000011">
    <property type="protein sequence ID" value="ABA97756.1"/>
    <property type="molecule type" value="Genomic_DNA"/>
</dbReference>
<accession>Q2QTQ4</accession>
<proteinExistence type="predicted"/>
<evidence type="ECO:0000313" key="1">
    <source>
        <dbReference type="EMBL" id="ABA97756.1"/>
    </source>
</evidence>
<name>Q2QTQ4_ORYSJ</name>
<reference evidence="1" key="2">
    <citation type="submission" date="2005-04" db="EMBL/GenBank/DDBJ databases">
        <authorList>
            <person name="Buell C.R."/>
            <person name="Wing R.A."/>
            <person name="McCombie W.A."/>
            <person name="Ouyang S."/>
        </authorList>
    </citation>
    <scope>NUCLEOTIDE SEQUENCE</scope>
</reference>